<evidence type="ECO:0000256" key="1">
    <source>
        <dbReference type="SAM" id="Phobius"/>
    </source>
</evidence>
<feature type="transmembrane region" description="Helical" evidence="1">
    <location>
        <begin position="108"/>
        <end position="126"/>
    </location>
</feature>
<feature type="transmembrane region" description="Helical" evidence="1">
    <location>
        <begin position="343"/>
        <end position="361"/>
    </location>
</feature>
<accession>A0AAW4L7Z3</accession>
<sequence length="394" mass="43183">MLKKGLIKPPTLRSANTAEVERHATWLELFYDLVFVAALSQLANGLSADYSPTGFLKFAMIFIPVWWAWAGHTFYLSRFDTEDLLHRLLTMLQMTAVASLAVHVPTALTTGSAGFALSYATVRFILVAEYIRAGRHIPAVRPLTDRYVHGFGAAAALWAGSILIPAPWRFWLWGAALLVDFAAPLTAGQLHVRFPPHLSHLPERFGLFTIIVIGEAVASVVFGIGKNGLTLVSALAGLMGLLIAFALWWGYFEGAKGAMTRRLQARSHLKYYQQWLYAHLPLLMGITAVAVGIKHVISLQPTEPLPLFERWLLCCSMGLTVLALSAIFLASTREEEMGMIRRLALPYYLIAFLGIATGSLSRQLPGLAILAILTLLCIAQIGISLMAITDDGDP</sequence>
<dbReference type="PANTHER" id="PTHR36840">
    <property type="entry name" value="BLL5714 PROTEIN"/>
    <property type="match status" value="1"/>
</dbReference>
<reference evidence="2 3" key="1">
    <citation type="submission" date="2021-05" db="EMBL/GenBank/DDBJ databases">
        <title>The draft genome of Geobacter pelophilus DSM 12255.</title>
        <authorList>
            <person name="Xu Z."/>
            <person name="Masuda Y."/>
            <person name="Itoh H."/>
            <person name="Senoo K."/>
        </authorList>
    </citation>
    <scope>NUCLEOTIDE SEQUENCE [LARGE SCALE GENOMIC DNA]</scope>
    <source>
        <strain evidence="2 3">DSM 12255</strain>
    </source>
</reference>
<protein>
    <submittedName>
        <fullName evidence="2">Low temperature requirement protein A</fullName>
    </submittedName>
</protein>
<dbReference type="RefSeq" id="WP_214170913.1">
    <property type="nucleotide sequence ID" value="NZ_JAHCVJ010000002.1"/>
</dbReference>
<dbReference type="PANTHER" id="PTHR36840:SF1">
    <property type="entry name" value="BLL5714 PROTEIN"/>
    <property type="match status" value="1"/>
</dbReference>
<keyword evidence="1" id="KW-0812">Transmembrane</keyword>
<feature type="transmembrane region" description="Helical" evidence="1">
    <location>
        <begin position="204"/>
        <end position="225"/>
    </location>
</feature>
<keyword evidence="3" id="KW-1185">Reference proteome</keyword>
<feature type="transmembrane region" description="Helical" evidence="1">
    <location>
        <begin position="147"/>
        <end position="164"/>
    </location>
</feature>
<feature type="transmembrane region" description="Helical" evidence="1">
    <location>
        <begin position="170"/>
        <end position="192"/>
    </location>
</feature>
<gene>
    <name evidence="2" type="ORF">KI809_07525</name>
</gene>
<name>A0AAW4L7Z3_9BACT</name>
<evidence type="ECO:0000313" key="3">
    <source>
        <dbReference type="Proteomes" id="UP000811899"/>
    </source>
</evidence>
<organism evidence="2 3">
    <name type="scientific">Geoanaerobacter pelophilus</name>
    <dbReference type="NCBI Taxonomy" id="60036"/>
    <lineage>
        <taxon>Bacteria</taxon>
        <taxon>Pseudomonadati</taxon>
        <taxon>Thermodesulfobacteriota</taxon>
        <taxon>Desulfuromonadia</taxon>
        <taxon>Geobacterales</taxon>
        <taxon>Geobacteraceae</taxon>
        <taxon>Geoanaerobacter</taxon>
    </lineage>
</organism>
<keyword evidence="1" id="KW-1133">Transmembrane helix</keyword>
<feature type="transmembrane region" description="Helical" evidence="1">
    <location>
        <begin position="367"/>
        <end position="388"/>
    </location>
</feature>
<proteinExistence type="predicted"/>
<dbReference type="AlphaFoldDB" id="A0AAW4L7Z3"/>
<feature type="transmembrane region" description="Helical" evidence="1">
    <location>
        <begin position="58"/>
        <end position="77"/>
    </location>
</feature>
<evidence type="ECO:0000313" key="2">
    <source>
        <dbReference type="EMBL" id="MBT0664149.1"/>
    </source>
</evidence>
<comment type="caution">
    <text evidence="2">The sequence shown here is derived from an EMBL/GenBank/DDBJ whole genome shotgun (WGS) entry which is preliminary data.</text>
</comment>
<feature type="transmembrane region" description="Helical" evidence="1">
    <location>
        <begin position="275"/>
        <end position="298"/>
    </location>
</feature>
<dbReference type="InterPro" id="IPR010640">
    <property type="entry name" value="Low_temperature_requirement_A"/>
</dbReference>
<dbReference type="Pfam" id="PF06772">
    <property type="entry name" value="LtrA"/>
    <property type="match status" value="1"/>
</dbReference>
<feature type="transmembrane region" description="Helical" evidence="1">
    <location>
        <begin position="231"/>
        <end position="254"/>
    </location>
</feature>
<dbReference type="EMBL" id="JAHCVJ010000002">
    <property type="protein sequence ID" value="MBT0664149.1"/>
    <property type="molecule type" value="Genomic_DNA"/>
</dbReference>
<keyword evidence="1" id="KW-0472">Membrane</keyword>
<dbReference type="Proteomes" id="UP000811899">
    <property type="component" value="Unassembled WGS sequence"/>
</dbReference>
<feature type="transmembrane region" description="Helical" evidence="1">
    <location>
        <begin position="310"/>
        <end position="331"/>
    </location>
</feature>